<name>A0AAV9QLN3_9TELE</name>
<proteinExistence type="predicted"/>
<evidence type="ECO:0000313" key="2">
    <source>
        <dbReference type="Proteomes" id="UP001311232"/>
    </source>
</evidence>
<dbReference type="AlphaFoldDB" id="A0AAV9QLN3"/>
<dbReference type="EMBL" id="JAHHUM010003111">
    <property type="protein sequence ID" value="KAK5598411.1"/>
    <property type="molecule type" value="Genomic_DNA"/>
</dbReference>
<sequence>MEFPESLYCHHIWCCCRHLKYLSSYGIREAKILTLQHDYAPKHTARGIKKDPLQQEEQGVQIRKSCCQFGMRPKSYLPGSFSKMSLGACHDGDTRNRSIRTSDMTVETSHLIYMLSLTCDLYDL</sequence>
<keyword evidence="2" id="KW-1185">Reference proteome</keyword>
<evidence type="ECO:0000313" key="1">
    <source>
        <dbReference type="EMBL" id="KAK5598411.1"/>
    </source>
</evidence>
<reference evidence="1 2" key="1">
    <citation type="submission" date="2021-06" db="EMBL/GenBank/DDBJ databases">
        <authorList>
            <person name="Palmer J.M."/>
        </authorList>
    </citation>
    <scope>NUCLEOTIDE SEQUENCE [LARGE SCALE GENOMIC DNA]</scope>
    <source>
        <strain evidence="1 2">MEX-2019</strain>
        <tissue evidence="1">Muscle</tissue>
    </source>
</reference>
<dbReference type="Proteomes" id="UP001311232">
    <property type="component" value="Unassembled WGS sequence"/>
</dbReference>
<comment type="caution">
    <text evidence="1">The sequence shown here is derived from an EMBL/GenBank/DDBJ whole genome shotgun (WGS) entry which is preliminary data.</text>
</comment>
<accession>A0AAV9QLN3</accession>
<organism evidence="1 2">
    <name type="scientific">Crenichthys baileyi</name>
    <name type="common">White River springfish</name>
    <dbReference type="NCBI Taxonomy" id="28760"/>
    <lineage>
        <taxon>Eukaryota</taxon>
        <taxon>Metazoa</taxon>
        <taxon>Chordata</taxon>
        <taxon>Craniata</taxon>
        <taxon>Vertebrata</taxon>
        <taxon>Euteleostomi</taxon>
        <taxon>Actinopterygii</taxon>
        <taxon>Neopterygii</taxon>
        <taxon>Teleostei</taxon>
        <taxon>Neoteleostei</taxon>
        <taxon>Acanthomorphata</taxon>
        <taxon>Ovalentaria</taxon>
        <taxon>Atherinomorphae</taxon>
        <taxon>Cyprinodontiformes</taxon>
        <taxon>Goodeidae</taxon>
        <taxon>Crenichthys</taxon>
    </lineage>
</organism>
<protein>
    <submittedName>
        <fullName evidence="1">Uncharacterized protein</fullName>
    </submittedName>
</protein>
<gene>
    <name evidence="1" type="ORF">CRENBAI_012055</name>
</gene>